<reference evidence="1 2" key="1">
    <citation type="journal article" date="2012" name="J. Bacteriol.">
        <title>Genome sequence of an alkane-degrading bacterium, Alcanivorax pacificus type strain W11-5, isolated from deep sea sediment.</title>
        <authorList>
            <person name="Lai Q."/>
            <person name="Shao Z."/>
        </authorList>
    </citation>
    <scope>NUCLEOTIDE SEQUENCE [LARGE SCALE GENOMIC DNA]</scope>
    <source>
        <strain evidence="1 2">W11-5</strain>
    </source>
</reference>
<evidence type="ECO:0000313" key="1">
    <source>
        <dbReference type="EMBL" id="AJD48438.1"/>
    </source>
</evidence>
<keyword evidence="2" id="KW-1185">Reference proteome</keyword>
<dbReference type="STRING" id="391936.S7S_10130"/>
<dbReference type="AlphaFoldDB" id="A0A0B4XPW4"/>
<organism evidence="1 2">
    <name type="scientific">Isoalcanivorax pacificus W11-5</name>
    <dbReference type="NCBI Taxonomy" id="391936"/>
    <lineage>
        <taxon>Bacteria</taxon>
        <taxon>Pseudomonadati</taxon>
        <taxon>Pseudomonadota</taxon>
        <taxon>Gammaproteobacteria</taxon>
        <taxon>Oceanospirillales</taxon>
        <taxon>Alcanivoracaceae</taxon>
        <taxon>Isoalcanivorax</taxon>
    </lineage>
</organism>
<gene>
    <name evidence="1" type="ORF">S7S_10130</name>
</gene>
<name>A0A0B4XPW4_9GAMM</name>
<dbReference type="Proteomes" id="UP000006764">
    <property type="component" value="Chromosome"/>
</dbReference>
<protein>
    <submittedName>
        <fullName evidence="1">Uncharacterized protein</fullName>
    </submittedName>
</protein>
<proteinExistence type="predicted"/>
<dbReference type="RefSeq" id="WP_008735278.1">
    <property type="nucleotide sequence ID" value="NZ_CP004387.1"/>
</dbReference>
<dbReference type="EMBL" id="CP004387">
    <property type="protein sequence ID" value="AJD48438.1"/>
    <property type="molecule type" value="Genomic_DNA"/>
</dbReference>
<dbReference type="KEGG" id="apac:S7S_10130"/>
<sequence length="144" mass="16481">MLQMLVAVVLFTLLALVVAPLWWRSRRISGLPGAHYLEQKCQSLAEEAWRDFRIRDEHYAARRTDPDYLGRRLAEFTRVFRHMIDNGYDNEVRLWLADLCEREGREAADRAILAPVLACECAPGRRPPPGLAAQALLNALRQLA</sequence>
<dbReference type="HOGENOM" id="CLU_1792387_0_0_6"/>
<accession>A0A0B4XPW4</accession>
<dbReference type="OrthoDB" id="9837473at2"/>
<evidence type="ECO:0000313" key="2">
    <source>
        <dbReference type="Proteomes" id="UP000006764"/>
    </source>
</evidence>